<protein>
    <recommendedName>
        <fullName evidence="1">Alpha/beta hydrolase domain-containing protein</fullName>
    </recommendedName>
</protein>
<evidence type="ECO:0000313" key="2">
    <source>
        <dbReference type="EMBL" id="SVA65691.1"/>
    </source>
</evidence>
<reference evidence="2" key="1">
    <citation type="submission" date="2018-05" db="EMBL/GenBank/DDBJ databases">
        <authorList>
            <person name="Lanie J.A."/>
            <person name="Ng W.-L."/>
            <person name="Kazmierczak K.M."/>
            <person name="Andrzejewski T.M."/>
            <person name="Davidsen T.M."/>
            <person name="Wayne K.J."/>
            <person name="Tettelin H."/>
            <person name="Glass J.I."/>
            <person name="Rusch D."/>
            <person name="Podicherti R."/>
            <person name="Tsui H.-C.T."/>
            <person name="Winkler M.E."/>
        </authorList>
    </citation>
    <scope>NUCLEOTIDE SEQUENCE</scope>
</reference>
<dbReference type="EMBL" id="UINC01015631">
    <property type="protein sequence ID" value="SVA65691.1"/>
    <property type="molecule type" value="Genomic_DNA"/>
</dbReference>
<feature type="non-terminal residue" evidence="2">
    <location>
        <position position="589"/>
    </location>
</feature>
<gene>
    <name evidence="2" type="ORF">METZ01_LOCUS118545</name>
</gene>
<name>A0A381XML7_9ZZZZ</name>
<dbReference type="InterPro" id="IPR045394">
    <property type="entry name" value="Abhydrolase_dom"/>
</dbReference>
<feature type="domain" description="Alpha/beta hydrolase" evidence="1">
    <location>
        <begin position="241"/>
        <end position="568"/>
    </location>
</feature>
<dbReference type="Pfam" id="PF20091">
    <property type="entry name" value="Abhydrolase_10"/>
    <property type="match status" value="1"/>
</dbReference>
<evidence type="ECO:0000259" key="1">
    <source>
        <dbReference type="Pfam" id="PF20091"/>
    </source>
</evidence>
<accession>A0A381XML7</accession>
<dbReference type="AlphaFoldDB" id="A0A381XML7"/>
<proteinExistence type="predicted"/>
<organism evidence="2">
    <name type="scientific">marine metagenome</name>
    <dbReference type="NCBI Taxonomy" id="408172"/>
    <lineage>
        <taxon>unclassified sequences</taxon>
        <taxon>metagenomes</taxon>
        <taxon>ecological metagenomes</taxon>
    </lineage>
</organism>
<sequence length="589" mass="65194">MSVSRLEINHRAPFEFGKSFGEVGSYTYLEGKAYFELDPSREANSGITDLDLAPVNPAGKVEFSADFSMLKPTDPDAGRRTMLLDVVNRGNRTVVTRFNDVERANHLATTFSSGNGFLMKEGYTVVFCGWQADVPPIPGLIGLQAPSALENGKPLEGQILNQYQANEERNIFPLADRYHVVNPSVYENTENAKLLVGDHPNGTFEEVPANEWSIIRVEDQEIEPDPSHLYMKEGFELGRIYQLVYTARGSRVVGLGFASMRDICSFMKYGSVSDGNPSAGELDAAISYGVSQTGRFLRQYLHTGMNTDESGNKAMDGVIAHVGGGMRGEFNLRFGQPSKDVCFIMPELFPFTDLPQRDPETGRHEGLLDLAVEQNSVPKIMFTNCSAEYWRGDAGLIHTDLEGPRDAPEHPNVRRYHFAGTQHGHGTYPPVVRRESDLIKGHLPFNAVDYSPILKACLNNIDEWIKTGKEPPESRHPKHSDGTAVESHTLFDRFDKVPGVRVPKRALNPMRLDYGDEQHLGRTVKLPAERLAQYPAFVSDVDETFNEVAGIRLPDVAVPVTTNTGWNPRDASVGNEELLIGITGGLAGW</sequence>